<evidence type="ECO:0000313" key="7">
    <source>
        <dbReference type="Proteomes" id="UP001249851"/>
    </source>
</evidence>
<dbReference type="EMBL" id="JARQWQ010000014">
    <property type="protein sequence ID" value="KAK2567340.1"/>
    <property type="molecule type" value="Genomic_DNA"/>
</dbReference>
<dbReference type="AlphaFoldDB" id="A0AAD9QUI8"/>
<protein>
    <submittedName>
        <fullName evidence="6">Disheveled-associated activator of morphogenesis 1</fullName>
    </submittedName>
</protein>
<dbReference type="InterPro" id="IPR011989">
    <property type="entry name" value="ARM-like"/>
</dbReference>
<reference evidence="6" key="2">
    <citation type="journal article" date="2023" name="Science">
        <title>Genomic signatures of disease resistance in endangered staghorn corals.</title>
        <authorList>
            <person name="Vollmer S.V."/>
            <person name="Selwyn J.D."/>
            <person name="Despard B.A."/>
            <person name="Roesel C.L."/>
        </authorList>
    </citation>
    <scope>NUCLEOTIDE SEQUENCE</scope>
    <source>
        <strain evidence="6">K2</strain>
    </source>
</reference>
<dbReference type="PANTHER" id="PTHR45725:SF1">
    <property type="entry name" value="DISHEVELLED ASSOCIATED ACTIVATOR OF MORPHOGENESIS, ISOFORM D"/>
    <property type="match status" value="1"/>
</dbReference>
<evidence type="ECO:0000259" key="3">
    <source>
        <dbReference type="PROSITE" id="PS51231"/>
    </source>
</evidence>
<organism evidence="6 7">
    <name type="scientific">Acropora cervicornis</name>
    <name type="common">Staghorn coral</name>
    <dbReference type="NCBI Taxonomy" id="6130"/>
    <lineage>
        <taxon>Eukaryota</taxon>
        <taxon>Metazoa</taxon>
        <taxon>Cnidaria</taxon>
        <taxon>Anthozoa</taxon>
        <taxon>Hexacorallia</taxon>
        <taxon>Scleractinia</taxon>
        <taxon>Astrocoeniina</taxon>
        <taxon>Acroporidae</taxon>
        <taxon>Acropora</taxon>
    </lineage>
</organism>
<dbReference type="InterPro" id="IPR016024">
    <property type="entry name" value="ARM-type_fold"/>
</dbReference>
<dbReference type="InterPro" id="IPR042201">
    <property type="entry name" value="FH2_Formin_sf"/>
</dbReference>
<dbReference type="Pfam" id="PF06367">
    <property type="entry name" value="Drf_FH3"/>
    <property type="match status" value="1"/>
</dbReference>
<dbReference type="InterPro" id="IPR051425">
    <property type="entry name" value="Formin_Homology"/>
</dbReference>
<dbReference type="GO" id="GO:0003779">
    <property type="term" value="F:actin binding"/>
    <property type="evidence" value="ECO:0007669"/>
    <property type="project" value="InterPro"/>
</dbReference>
<gene>
    <name evidence="6" type="ORF">P5673_008136</name>
</gene>
<dbReference type="GO" id="GO:0030036">
    <property type="term" value="P:actin cytoskeleton organization"/>
    <property type="evidence" value="ECO:0007669"/>
    <property type="project" value="InterPro"/>
</dbReference>
<feature type="domain" description="FH2" evidence="5">
    <location>
        <begin position="611"/>
        <end position="1049"/>
    </location>
</feature>
<name>A0AAD9QUI8_ACRCE</name>
<dbReference type="Pfam" id="PF06371">
    <property type="entry name" value="Drf_GBD"/>
    <property type="match status" value="1"/>
</dbReference>
<dbReference type="GO" id="GO:0031267">
    <property type="term" value="F:small GTPase binding"/>
    <property type="evidence" value="ECO:0007669"/>
    <property type="project" value="InterPro"/>
</dbReference>
<evidence type="ECO:0000256" key="1">
    <source>
        <dbReference type="SAM" id="Coils"/>
    </source>
</evidence>
<sequence length="1140" mass="130191">MPRKQRGVGCFGSRSNHPEIRYGIEPPREMQVLQDFSQPMPEEGELNSKFAEIVEELDLTAVHKKAMFELPPEKKWQLYLSKKKEQQELSSTSYPEYYIDQLRSLHTVFVSKREEEVEARTKLVDGLKTALRTQPLRFVHRFIELDGLDCLLDFLENMDFETRQSKIHTAAIGCFKALMNSSHGRAHVLAHPSCINVIAQSMSTDNVKTKIQAVEILGAVCLVPGGHKKALDAMTHFQKYNEERTRFQTLINDLDRTTGHHREEFNLKIAIMSFINASLRYGAGAEHLEFRIHLRFEFLMLGIEPVIEKLRTLENATLDRHFNFFDIVRNDDEKELSKRYGQPYIDLRSATSMFDVLRRKLCTTSAYPHLLSILHHMLLVPNDHGVARRLWQLIDRVIQQIAIQGEDGSDPDVAPLDINVKYILDILLHEDELRREELGEDVESLKGKLQKREREVESKKQELEELKEAFDKMSVKLEREAQEREEAMRQIREQEVKLNEANSKIELVGQERIRLEEMLKGVGASIPDDAKIANLNSAVAAAAKNSPMMGVSPPPPPPPPPGGVAPPPPPPPPGGAPPPPPGGPPCGLAPPPPPPGGKMESGLFGFSKQAHKKVPKPSQPLKSFNWSKLPESKIKGTVWTDIDDQKVFAVMDFEDFDRMFSAYQRKEKEGKETTDSVSRPKELSLIDSRRAQNCGILLTKLKMTDEEITRAILSVDENDELSKDMIEQLLKYVPTSDEKNLLNAHNKTVEQFARADRFIYDMSRIVHYEQRLKSLFTKKRFPERMGEVKPRVQAVLEASKELQRSQRLKILLEVVLAFGNYMNRGARGNASGFKLASLNRIIDTKSSSNSKITLLHYLITVLERKVLVQEEKLNKQIKEDGWGIGHRSCLHLWGWYVMYGVHLRPKYPEVLKLEEELAHVRTAAKVNLNDLESEIAAVRKELKEVEKELEFQQKKKERIQGDKFVESMGSFAKVSLFSMSELDDSWKEMKAKYAKAVSVFGEDPKQFQSDEFFGLFSAFLVSFAEARHQNEEMKKKKEAEERKAQALAELKERDRQRSAAKKLIHNNSVPERKTNRKTSTGGDNRGEFDDLISALRTGDVFGDELSKMKGRRRTAPPKQVRRVDNVSERERASPMLATKF</sequence>
<dbReference type="Gene3D" id="1.10.238.150">
    <property type="entry name" value="Formin, FH3 diaphanous domain"/>
    <property type="match status" value="1"/>
</dbReference>
<feature type="region of interest" description="Disordered" evidence="2">
    <location>
        <begin position="1050"/>
        <end position="1088"/>
    </location>
</feature>
<dbReference type="Pfam" id="PF02181">
    <property type="entry name" value="FH2"/>
    <property type="match status" value="1"/>
</dbReference>
<feature type="region of interest" description="Disordered" evidence="2">
    <location>
        <begin position="546"/>
        <end position="603"/>
    </location>
</feature>
<keyword evidence="1" id="KW-0175">Coiled coil</keyword>
<keyword evidence="7" id="KW-1185">Reference proteome</keyword>
<dbReference type="SMART" id="SM01139">
    <property type="entry name" value="Drf_FH3"/>
    <property type="match status" value="1"/>
</dbReference>
<dbReference type="InterPro" id="IPR014767">
    <property type="entry name" value="DAD_dom"/>
</dbReference>
<evidence type="ECO:0000259" key="4">
    <source>
        <dbReference type="PROSITE" id="PS51232"/>
    </source>
</evidence>
<evidence type="ECO:0000313" key="6">
    <source>
        <dbReference type="EMBL" id="KAK2567340.1"/>
    </source>
</evidence>
<dbReference type="PROSITE" id="PS51231">
    <property type="entry name" value="DAD"/>
    <property type="match status" value="1"/>
</dbReference>
<accession>A0AAD9QUI8</accession>
<dbReference type="SUPFAM" id="SSF48371">
    <property type="entry name" value="ARM repeat"/>
    <property type="match status" value="1"/>
</dbReference>
<dbReference type="PROSITE" id="PS51232">
    <property type="entry name" value="GBD_FH3"/>
    <property type="match status" value="1"/>
</dbReference>
<dbReference type="Proteomes" id="UP001249851">
    <property type="component" value="Unassembled WGS sequence"/>
</dbReference>
<dbReference type="InterPro" id="IPR015425">
    <property type="entry name" value="FH2_Formin"/>
</dbReference>
<dbReference type="PANTHER" id="PTHR45725">
    <property type="entry name" value="FORMIN HOMOLOGY 2 FAMILY MEMBER"/>
    <property type="match status" value="1"/>
</dbReference>
<dbReference type="SMART" id="SM01140">
    <property type="entry name" value="Drf_GBD"/>
    <property type="match status" value="1"/>
</dbReference>
<dbReference type="InterPro" id="IPR014768">
    <property type="entry name" value="GBD/FH3_dom"/>
</dbReference>
<dbReference type="SUPFAM" id="SSF101447">
    <property type="entry name" value="Formin homology 2 domain (FH2 domain)"/>
    <property type="match status" value="1"/>
</dbReference>
<dbReference type="InterPro" id="IPR010472">
    <property type="entry name" value="FH3_dom"/>
</dbReference>
<evidence type="ECO:0000256" key="2">
    <source>
        <dbReference type="SAM" id="MobiDB-lite"/>
    </source>
</evidence>
<dbReference type="SMART" id="SM00498">
    <property type="entry name" value="FH2"/>
    <property type="match status" value="1"/>
</dbReference>
<dbReference type="FunFam" id="1.25.10.10:FF:000800">
    <property type="entry name" value="Disheveled-associated activator of morphogenesis"/>
    <property type="match status" value="1"/>
</dbReference>
<dbReference type="PROSITE" id="PS51444">
    <property type="entry name" value="FH2"/>
    <property type="match status" value="1"/>
</dbReference>
<reference evidence="6" key="1">
    <citation type="journal article" date="2023" name="G3 (Bethesda)">
        <title>Whole genome assembly and annotation of the endangered Caribbean coral Acropora cervicornis.</title>
        <authorList>
            <person name="Selwyn J.D."/>
            <person name="Vollmer S.V."/>
        </authorList>
    </citation>
    <scope>NUCLEOTIDE SEQUENCE</scope>
    <source>
        <strain evidence="6">K2</strain>
    </source>
</reference>
<feature type="compositionally biased region" description="Basic and acidic residues" evidence="2">
    <location>
        <begin position="1121"/>
        <end position="1132"/>
    </location>
</feature>
<comment type="caution">
    <text evidence="6">The sequence shown here is derived from an EMBL/GenBank/DDBJ whole genome shotgun (WGS) entry which is preliminary data.</text>
</comment>
<dbReference type="InterPro" id="IPR010473">
    <property type="entry name" value="GTPase-bd"/>
</dbReference>
<feature type="coiled-coil region" evidence="1">
    <location>
        <begin position="428"/>
        <end position="518"/>
    </location>
</feature>
<dbReference type="Gene3D" id="1.25.10.10">
    <property type="entry name" value="Leucine-rich Repeat Variant"/>
    <property type="match status" value="1"/>
</dbReference>
<feature type="domain" description="DAD" evidence="3">
    <location>
        <begin position="1082"/>
        <end position="1116"/>
    </location>
</feature>
<feature type="compositionally biased region" description="Pro residues" evidence="2">
    <location>
        <begin position="552"/>
        <end position="596"/>
    </location>
</feature>
<dbReference type="Gene3D" id="1.20.58.2220">
    <property type="entry name" value="Formin, FH2 domain"/>
    <property type="match status" value="1"/>
</dbReference>
<feature type="coiled-coil region" evidence="1">
    <location>
        <begin position="921"/>
        <end position="962"/>
    </location>
</feature>
<proteinExistence type="predicted"/>
<feature type="domain" description="GBD/FH3" evidence="4">
    <location>
        <begin position="38"/>
        <end position="409"/>
    </location>
</feature>
<evidence type="ECO:0000259" key="5">
    <source>
        <dbReference type="PROSITE" id="PS51444"/>
    </source>
</evidence>
<feature type="region of interest" description="Disordered" evidence="2">
    <location>
        <begin position="1103"/>
        <end position="1140"/>
    </location>
</feature>